<sequence length="282" mass="30864">MSSLKNHSPSCNLIVCLEDMLPNLKAYMEGTREHPTLGKNYACSCSVGLKFASGAAPSTSYTDANQNFPGSDTATDTTEEVYEDEANHYDLEDCPELTDPMDAEELDYFLTVINSGNDAHPVSAYQFDEAALPSTEIVAADAHRFKCLYPGCDNDYADEKSRKALWSIVRLSTGLWEEVQSPSVGVETPSKLQVSFIGRIISLFGMGPGLWIRHMPECRHHSLTAAASTTLKLHHIFCIMVHGTFVLWSGTGAASTSRPNTVVKYMLAGWAVGGNSATQRRR</sequence>
<name>A0A0D7AT17_9AGAR</name>
<gene>
    <name evidence="1" type="ORF">CYLTODRAFT_415503</name>
</gene>
<reference evidence="1 2" key="1">
    <citation type="journal article" date="2015" name="Fungal Genet. Biol.">
        <title>Evolution of novel wood decay mechanisms in Agaricales revealed by the genome sequences of Fistulina hepatica and Cylindrobasidium torrendii.</title>
        <authorList>
            <person name="Floudas D."/>
            <person name="Held B.W."/>
            <person name="Riley R."/>
            <person name="Nagy L.G."/>
            <person name="Koehler G."/>
            <person name="Ransdell A.S."/>
            <person name="Younus H."/>
            <person name="Chow J."/>
            <person name="Chiniquy J."/>
            <person name="Lipzen A."/>
            <person name="Tritt A."/>
            <person name="Sun H."/>
            <person name="Haridas S."/>
            <person name="LaButti K."/>
            <person name="Ohm R.A."/>
            <person name="Kues U."/>
            <person name="Blanchette R.A."/>
            <person name="Grigoriev I.V."/>
            <person name="Minto R.E."/>
            <person name="Hibbett D.S."/>
        </authorList>
    </citation>
    <scope>NUCLEOTIDE SEQUENCE [LARGE SCALE GENOMIC DNA]</scope>
    <source>
        <strain evidence="1 2">FP15055 ss-10</strain>
    </source>
</reference>
<accession>A0A0D7AT17</accession>
<evidence type="ECO:0000313" key="2">
    <source>
        <dbReference type="Proteomes" id="UP000054007"/>
    </source>
</evidence>
<organism evidence="1 2">
    <name type="scientific">Cylindrobasidium torrendii FP15055 ss-10</name>
    <dbReference type="NCBI Taxonomy" id="1314674"/>
    <lineage>
        <taxon>Eukaryota</taxon>
        <taxon>Fungi</taxon>
        <taxon>Dikarya</taxon>
        <taxon>Basidiomycota</taxon>
        <taxon>Agaricomycotina</taxon>
        <taxon>Agaricomycetes</taxon>
        <taxon>Agaricomycetidae</taxon>
        <taxon>Agaricales</taxon>
        <taxon>Marasmiineae</taxon>
        <taxon>Physalacriaceae</taxon>
        <taxon>Cylindrobasidium</taxon>
    </lineage>
</organism>
<dbReference type="Proteomes" id="UP000054007">
    <property type="component" value="Unassembled WGS sequence"/>
</dbReference>
<keyword evidence="2" id="KW-1185">Reference proteome</keyword>
<proteinExistence type="predicted"/>
<dbReference type="AlphaFoldDB" id="A0A0D7AT17"/>
<dbReference type="EMBL" id="KN880968">
    <property type="protein sequence ID" value="KIY61352.1"/>
    <property type="molecule type" value="Genomic_DNA"/>
</dbReference>
<evidence type="ECO:0000313" key="1">
    <source>
        <dbReference type="EMBL" id="KIY61352.1"/>
    </source>
</evidence>
<protein>
    <submittedName>
        <fullName evidence="1">Uncharacterized protein</fullName>
    </submittedName>
</protein>